<feature type="region of interest" description="Disordered" evidence="2">
    <location>
        <begin position="209"/>
        <end position="229"/>
    </location>
</feature>
<dbReference type="PANTHER" id="PTHR46517">
    <property type="entry name" value="FRUCTOSE-2,6-BISPHOSPHATASE TIGAR"/>
    <property type="match status" value="1"/>
</dbReference>
<dbReference type="Proteomes" id="UP000530234">
    <property type="component" value="Unassembled WGS sequence"/>
</dbReference>
<dbReference type="InterPro" id="IPR029033">
    <property type="entry name" value="His_PPase_superfam"/>
</dbReference>
<dbReference type="InterPro" id="IPR013078">
    <property type="entry name" value="His_Pase_superF_clade-1"/>
</dbReference>
<evidence type="ECO:0000313" key="4">
    <source>
        <dbReference type="Proteomes" id="UP000530234"/>
    </source>
</evidence>
<feature type="compositionally biased region" description="Low complexity" evidence="2">
    <location>
        <begin position="209"/>
        <end position="221"/>
    </location>
</feature>
<dbReference type="NCBIfam" id="TIGR03848">
    <property type="entry name" value="MSMEG_4193"/>
    <property type="match status" value="1"/>
</dbReference>
<dbReference type="PANTHER" id="PTHR46517:SF1">
    <property type="entry name" value="FRUCTOSE-2,6-BISPHOSPHATASE TIGAR"/>
    <property type="match status" value="1"/>
</dbReference>
<dbReference type="GO" id="GO:0045820">
    <property type="term" value="P:negative regulation of glycolytic process"/>
    <property type="evidence" value="ECO:0007669"/>
    <property type="project" value="TreeGrafter"/>
</dbReference>
<keyword evidence="4" id="KW-1185">Reference proteome</keyword>
<evidence type="ECO:0000256" key="2">
    <source>
        <dbReference type="SAM" id="MobiDB-lite"/>
    </source>
</evidence>
<dbReference type="Gene3D" id="3.40.50.1240">
    <property type="entry name" value="Phosphoglycerate mutase-like"/>
    <property type="match status" value="1"/>
</dbReference>
<keyword evidence="1" id="KW-0378">Hydrolase</keyword>
<dbReference type="InterPro" id="IPR022492">
    <property type="entry name" value="Phosphomutase_MSMEG4193_put"/>
</dbReference>
<evidence type="ECO:0000313" key="3">
    <source>
        <dbReference type="EMBL" id="MBB0229074.1"/>
    </source>
</evidence>
<dbReference type="GO" id="GO:0005829">
    <property type="term" value="C:cytosol"/>
    <property type="evidence" value="ECO:0007669"/>
    <property type="project" value="TreeGrafter"/>
</dbReference>
<proteinExistence type="predicted"/>
<dbReference type="Pfam" id="PF00300">
    <property type="entry name" value="His_Phos_1"/>
    <property type="match status" value="1"/>
</dbReference>
<name>A0A7W3XVR1_9ACTN</name>
<evidence type="ECO:0000256" key="1">
    <source>
        <dbReference type="ARBA" id="ARBA00022801"/>
    </source>
</evidence>
<dbReference type="AlphaFoldDB" id="A0A7W3XVR1"/>
<dbReference type="InterPro" id="IPR051695">
    <property type="entry name" value="Phosphoglycerate_Mutase"/>
</dbReference>
<dbReference type="RefSeq" id="WP_182661203.1">
    <property type="nucleotide sequence ID" value="NZ_VKHS01000082.1"/>
</dbReference>
<organism evidence="3 4">
    <name type="scientific">Streptomyces calidiresistens</name>
    <dbReference type="NCBI Taxonomy" id="1485586"/>
    <lineage>
        <taxon>Bacteria</taxon>
        <taxon>Bacillati</taxon>
        <taxon>Actinomycetota</taxon>
        <taxon>Actinomycetes</taxon>
        <taxon>Kitasatosporales</taxon>
        <taxon>Streptomycetaceae</taxon>
        <taxon>Streptomyces</taxon>
    </lineage>
</organism>
<comment type="caution">
    <text evidence="3">The sequence shown here is derived from an EMBL/GenBank/DDBJ whole genome shotgun (WGS) entry which is preliminary data.</text>
</comment>
<dbReference type="EMBL" id="VKHS01000082">
    <property type="protein sequence ID" value="MBB0229074.1"/>
    <property type="molecule type" value="Genomic_DNA"/>
</dbReference>
<sequence>MPTVLLVRHGRTAANAGGLLAGRGAGVGLDDTGVAQAAALPARLEALPLAVAVHSPLQRCRETLEPLIAARPDLPVVEDERIVECDYGEWTGRSLAELAGEPLMEVVQRHPSAARFPGGESMPEMATRAAAAVRDWAGRVEAEHGPDALWLMCSHGDVIKSMVADALGLHLDLFQRIAVGPASVTVIRWTRERPFLLRLGDTGDLSALATGPAPGTAPGGDAAVGGGAA</sequence>
<protein>
    <submittedName>
        <fullName evidence="3">MSMEG_4193 family putative phosphomutase</fullName>
    </submittedName>
</protein>
<dbReference type="CDD" id="cd07067">
    <property type="entry name" value="HP_PGM_like"/>
    <property type="match status" value="1"/>
</dbReference>
<dbReference type="GO" id="GO:0043456">
    <property type="term" value="P:regulation of pentose-phosphate shunt"/>
    <property type="evidence" value="ECO:0007669"/>
    <property type="project" value="TreeGrafter"/>
</dbReference>
<dbReference type="GO" id="GO:0004331">
    <property type="term" value="F:fructose-2,6-bisphosphate 2-phosphatase activity"/>
    <property type="evidence" value="ECO:0007669"/>
    <property type="project" value="TreeGrafter"/>
</dbReference>
<accession>A0A7W3XVR1</accession>
<reference evidence="4" key="1">
    <citation type="submission" date="2019-10" db="EMBL/GenBank/DDBJ databases">
        <title>Streptomyces sp. nov., a novel actinobacterium isolated from alkaline environment.</title>
        <authorList>
            <person name="Golinska P."/>
        </authorList>
    </citation>
    <scope>NUCLEOTIDE SEQUENCE [LARGE SCALE GENOMIC DNA]</scope>
    <source>
        <strain evidence="4">DSM 42108</strain>
    </source>
</reference>
<gene>
    <name evidence="3" type="ORF">FOE67_05975</name>
</gene>
<dbReference type="SUPFAM" id="SSF53254">
    <property type="entry name" value="Phosphoglycerate mutase-like"/>
    <property type="match status" value="1"/>
</dbReference>
<dbReference type="SMART" id="SM00855">
    <property type="entry name" value="PGAM"/>
    <property type="match status" value="1"/>
</dbReference>